<evidence type="ECO:0000313" key="5">
    <source>
        <dbReference type="Proteomes" id="UP001501057"/>
    </source>
</evidence>
<keyword evidence="2" id="KW-0012">Acyltransferase</keyword>
<keyword evidence="5" id="KW-1185">Reference proteome</keyword>
<dbReference type="PANTHER" id="PTHR43877">
    <property type="entry name" value="AMINOALKYLPHOSPHONATE N-ACETYLTRANSFERASE-RELATED-RELATED"/>
    <property type="match status" value="1"/>
</dbReference>
<gene>
    <name evidence="4" type="ORF">GCM10009710_25090</name>
</gene>
<dbReference type="PANTHER" id="PTHR43877:SF2">
    <property type="entry name" value="AMINOALKYLPHOSPHONATE N-ACETYLTRANSFERASE-RELATED"/>
    <property type="match status" value="1"/>
</dbReference>
<dbReference type="SUPFAM" id="SSF55729">
    <property type="entry name" value="Acyl-CoA N-acyltransferases (Nat)"/>
    <property type="match status" value="1"/>
</dbReference>
<evidence type="ECO:0000259" key="3">
    <source>
        <dbReference type="PROSITE" id="PS51186"/>
    </source>
</evidence>
<protein>
    <submittedName>
        <fullName evidence="4">GNAT family N-acetyltransferase</fullName>
    </submittedName>
</protein>
<keyword evidence="1" id="KW-0808">Transferase</keyword>
<evidence type="ECO:0000256" key="1">
    <source>
        <dbReference type="ARBA" id="ARBA00022679"/>
    </source>
</evidence>
<dbReference type="RefSeq" id="WP_344202124.1">
    <property type="nucleotide sequence ID" value="NZ_BAAAME010000004.1"/>
</dbReference>
<dbReference type="InterPro" id="IPR016181">
    <property type="entry name" value="Acyl_CoA_acyltransferase"/>
</dbReference>
<dbReference type="InterPro" id="IPR050832">
    <property type="entry name" value="Bact_Acetyltransf"/>
</dbReference>
<comment type="caution">
    <text evidence="4">The sequence shown here is derived from an EMBL/GenBank/DDBJ whole genome shotgun (WGS) entry which is preliminary data.</text>
</comment>
<dbReference type="PROSITE" id="PS51186">
    <property type="entry name" value="GNAT"/>
    <property type="match status" value="1"/>
</dbReference>
<dbReference type="Pfam" id="PF00583">
    <property type="entry name" value="Acetyltransf_1"/>
    <property type="match status" value="1"/>
</dbReference>
<dbReference type="InterPro" id="IPR000182">
    <property type="entry name" value="GNAT_dom"/>
</dbReference>
<name>A0ABP4W3Q4_9ACTN</name>
<feature type="domain" description="N-acetyltransferase" evidence="3">
    <location>
        <begin position="4"/>
        <end position="159"/>
    </location>
</feature>
<dbReference type="Gene3D" id="3.40.630.30">
    <property type="match status" value="1"/>
</dbReference>
<dbReference type="CDD" id="cd04301">
    <property type="entry name" value="NAT_SF"/>
    <property type="match status" value="1"/>
</dbReference>
<evidence type="ECO:0000313" key="4">
    <source>
        <dbReference type="EMBL" id="GAA1744029.1"/>
    </source>
</evidence>
<organism evidence="4 5">
    <name type="scientific">Aeromicrobium alkaliterrae</name>
    <dbReference type="NCBI Taxonomy" id="302168"/>
    <lineage>
        <taxon>Bacteria</taxon>
        <taxon>Bacillati</taxon>
        <taxon>Actinomycetota</taxon>
        <taxon>Actinomycetes</taxon>
        <taxon>Propionibacteriales</taxon>
        <taxon>Nocardioidaceae</taxon>
        <taxon>Aeromicrobium</taxon>
    </lineage>
</organism>
<proteinExistence type="predicted"/>
<dbReference type="Proteomes" id="UP001501057">
    <property type="component" value="Unassembled WGS sequence"/>
</dbReference>
<reference evidence="5" key="1">
    <citation type="journal article" date="2019" name="Int. J. Syst. Evol. Microbiol.">
        <title>The Global Catalogue of Microorganisms (GCM) 10K type strain sequencing project: providing services to taxonomists for standard genome sequencing and annotation.</title>
        <authorList>
            <consortium name="The Broad Institute Genomics Platform"/>
            <consortium name="The Broad Institute Genome Sequencing Center for Infectious Disease"/>
            <person name="Wu L."/>
            <person name="Ma J."/>
        </authorList>
    </citation>
    <scope>NUCLEOTIDE SEQUENCE [LARGE SCALE GENOMIC DNA]</scope>
    <source>
        <strain evidence="5">JCM 13518</strain>
    </source>
</reference>
<dbReference type="EMBL" id="BAAAME010000004">
    <property type="protein sequence ID" value="GAA1744029.1"/>
    <property type="molecule type" value="Genomic_DNA"/>
</dbReference>
<accession>A0ABP4W3Q4</accession>
<evidence type="ECO:0000256" key="2">
    <source>
        <dbReference type="ARBA" id="ARBA00023315"/>
    </source>
</evidence>
<sequence>MTGLLVREATADDLSDILALMVQDARNPTTPTSATASPRQRDALDELVADPSHLVVVGEVEGEIVATAHVTWLRMLSADGGLYCQVENVRTDEAHRGRGLGGELMAWIESAARERGVARIQLTTHHTRVDAHRFYERLGFTASHVGMKKYLDHADPGPP</sequence>